<dbReference type="AlphaFoldDB" id="A0A1E4SLJ9"/>
<evidence type="ECO:0000256" key="3">
    <source>
        <dbReference type="ARBA" id="ARBA00022786"/>
    </source>
</evidence>
<dbReference type="Proteomes" id="UP000094285">
    <property type="component" value="Unassembled WGS sequence"/>
</dbReference>
<dbReference type="GO" id="GO:0070628">
    <property type="term" value="F:proteasome binding"/>
    <property type="evidence" value="ECO:0007669"/>
    <property type="project" value="TreeGrafter"/>
</dbReference>
<evidence type="ECO:0000256" key="6">
    <source>
        <dbReference type="RuleBase" id="RU366025"/>
    </source>
</evidence>
<dbReference type="GO" id="GO:0016579">
    <property type="term" value="P:protein deubiquitination"/>
    <property type="evidence" value="ECO:0007669"/>
    <property type="project" value="EnsemblFungi"/>
</dbReference>
<dbReference type="PROSITE" id="PS50053">
    <property type="entry name" value="UBIQUITIN_2"/>
    <property type="match status" value="1"/>
</dbReference>
<comment type="catalytic activity">
    <reaction evidence="1 6">
        <text>Thiol-dependent hydrolysis of ester, thioester, amide, peptide and isopeptide bonds formed by the C-terminal Gly of ubiquitin (a 76-residue protein attached to proteins as an intracellular targeting signal).</text>
        <dbReference type="EC" id="3.4.19.12"/>
    </reaction>
</comment>
<dbReference type="GO" id="GO:0005838">
    <property type="term" value="C:proteasome regulatory particle"/>
    <property type="evidence" value="ECO:0007669"/>
    <property type="project" value="EnsemblFungi"/>
</dbReference>
<dbReference type="GeneID" id="30980856"/>
<proteinExistence type="inferred from homology"/>
<protein>
    <recommendedName>
        <fullName evidence="6">Ubiquitin carboxyl-terminal hydrolase</fullName>
        <ecNumber evidence="6">3.4.19.12</ecNumber>
    </recommendedName>
</protein>
<keyword evidence="5 6" id="KW-0788">Thiol protease</keyword>
<accession>A0A1E4SLJ9</accession>
<dbReference type="Gene3D" id="3.10.20.90">
    <property type="entry name" value="Phosphatidylinositol 3-kinase Catalytic Subunit, Chain A, domain 1"/>
    <property type="match status" value="1"/>
</dbReference>
<dbReference type="Gene3D" id="3.90.70.10">
    <property type="entry name" value="Cysteine proteinases"/>
    <property type="match status" value="1"/>
</dbReference>
<dbReference type="InterPro" id="IPR000626">
    <property type="entry name" value="Ubiquitin-like_dom"/>
</dbReference>
<keyword evidence="3 6" id="KW-0833">Ubl conjugation pathway</keyword>
<dbReference type="InterPro" id="IPR028889">
    <property type="entry name" value="USP"/>
</dbReference>
<dbReference type="STRING" id="984487.A0A1E4SLJ9"/>
<dbReference type="Pfam" id="PF00443">
    <property type="entry name" value="UCH"/>
    <property type="match status" value="1"/>
</dbReference>
<dbReference type="GO" id="GO:0032434">
    <property type="term" value="P:regulation of proteasomal ubiquitin-dependent protein catabolic process"/>
    <property type="evidence" value="ECO:0007669"/>
    <property type="project" value="EnsemblFungi"/>
</dbReference>
<keyword evidence="10" id="KW-1185">Reference proteome</keyword>
<dbReference type="SUPFAM" id="SSF54001">
    <property type="entry name" value="Cysteine proteinases"/>
    <property type="match status" value="1"/>
</dbReference>
<dbReference type="PANTHER" id="PTHR43982">
    <property type="entry name" value="UBIQUITIN CARBOXYL-TERMINAL HYDROLASE"/>
    <property type="match status" value="1"/>
</dbReference>
<dbReference type="EC" id="3.4.19.12" evidence="6"/>
<evidence type="ECO:0000256" key="1">
    <source>
        <dbReference type="ARBA" id="ARBA00000707"/>
    </source>
</evidence>
<evidence type="ECO:0000313" key="10">
    <source>
        <dbReference type="Proteomes" id="UP000094285"/>
    </source>
</evidence>
<dbReference type="PROSITE" id="PS00972">
    <property type="entry name" value="USP_1"/>
    <property type="match status" value="1"/>
</dbReference>
<evidence type="ECO:0000313" key="9">
    <source>
        <dbReference type="EMBL" id="ODV80396.1"/>
    </source>
</evidence>
<dbReference type="GO" id="GO:0072671">
    <property type="term" value="P:mitochondria-associated ubiquitin-dependent protein catabolic process"/>
    <property type="evidence" value="ECO:0007669"/>
    <property type="project" value="EnsemblFungi"/>
</dbReference>
<dbReference type="InterPro" id="IPR001394">
    <property type="entry name" value="Peptidase_C19_UCH"/>
</dbReference>
<reference evidence="10" key="1">
    <citation type="submission" date="2016-05" db="EMBL/GenBank/DDBJ databases">
        <title>Comparative genomics of biotechnologically important yeasts.</title>
        <authorList>
            <consortium name="DOE Joint Genome Institute"/>
            <person name="Riley R."/>
            <person name="Haridas S."/>
            <person name="Wolfe K.H."/>
            <person name="Lopes M.R."/>
            <person name="Hittinger C.T."/>
            <person name="Goker M."/>
            <person name="Salamov A."/>
            <person name="Wisecaver J."/>
            <person name="Long T.M."/>
            <person name="Aerts A.L."/>
            <person name="Barry K."/>
            <person name="Choi C."/>
            <person name="Clum A."/>
            <person name="Coughlan A.Y."/>
            <person name="Deshpande S."/>
            <person name="Douglass A.P."/>
            <person name="Hanson S.J."/>
            <person name="Klenk H.-P."/>
            <person name="Labutti K."/>
            <person name="Lapidus A."/>
            <person name="Lindquist E."/>
            <person name="Lipzen A."/>
            <person name="Meier-Kolthoff J.P."/>
            <person name="Ohm R.A."/>
            <person name="Otillar R.P."/>
            <person name="Pangilinan J."/>
            <person name="Peng Y."/>
            <person name="Rokas A."/>
            <person name="Rosa C.A."/>
            <person name="Scheuner C."/>
            <person name="Sibirny A.A."/>
            <person name="Slot J.C."/>
            <person name="Stielow J.B."/>
            <person name="Sun H."/>
            <person name="Kurtzman C.P."/>
            <person name="Blackwell M."/>
            <person name="Grigoriev I.V."/>
            <person name="Jeffries T.W."/>
        </authorList>
    </citation>
    <scope>NUCLEOTIDE SEQUENCE [LARGE SCALE GENOMIC DNA]</scope>
    <source>
        <strain evidence="10">NRRL Y-17324</strain>
    </source>
</reference>
<dbReference type="InterPro" id="IPR018200">
    <property type="entry name" value="USP_CS"/>
</dbReference>
<feature type="domain" description="USP" evidence="8">
    <location>
        <begin position="106"/>
        <end position="484"/>
    </location>
</feature>
<dbReference type="RefSeq" id="XP_020065518.1">
    <property type="nucleotide sequence ID" value="XM_020206719.1"/>
</dbReference>
<organism evidence="9 10">
    <name type="scientific">Suhomyces tanzawaensis NRRL Y-17324</name>
    <dbReference type="NCBI Taxonomy" id="984487"/>
    <lineage>
        <taxon>Eukaryota</taxon>
        <taxon>Fungi</taxon>
        <taxon>Dikarya</taxon>
        <taxon>Ascomycota</taxon>
        <taxon>Saccharomycotina</taxon>
        <taxon>Pichiomycetes</taxon>
        <taxon>Debaryomycetaceae</taxon>
        <taxon>Suhomyces</taxon>
    </lineage>
</organism>
<keyword evidence="2 6" id="KW-0645">Protease</keyword>
<feature type="domain" description="Ubiquitin-like" evidence="7">
    <location>
        <begin position="4"/>
        <end position="72"/>
    </location>
</feature>
<name>A0A1E4SLJ9_9ASCO</name>
<dbReference type="Pfam" id="PF00240">
    <property type="entry name" value="ubiquitin"/>
    <property type="match status" value="1"/>
</dbReference>
<dbReference type="PANTHER" id="PTHR43982:SF1">
    <property type="entry name" value="UBIQUITIN CARBOXYL-TERMINAL HYDROLASE 14"/>
    <property type="match status" value="1"/>
</dbReference>
<sequence length="486" mass="54794">MSSFKLSIKNAGKVFEIELTPSSTGAFLKEKIQELTLIPPERQKILIKGGKINDADVVSSLNLNLSQPIMVLGTPDKNLPSKPVVKQVFLEDLNANQLYKVSTDPSGLVNLGNTCYLNSSLQALYSIKILRDRLKDPGLASSAGNQASIKFNLALKSLFEQMDKKQESIKPLLPLTLIKQINPEFGTTDNAGRPQQHDAEEAYSEMIRLINDGLKLDDFFKLGFKAEQKCISLPSDETVVTYDDALKLNCHIDIKTNFLRDGIINGLKETLEKFNPTLQSNAEYEINKTITRLPRYLTVHFLRFFWRRDIGKKSKILRKVQFPFELDLAEMLDESIKADKVKVRDQIRKIEKDNLDLIRDFKKQKKDNSLTPLEQQEEDELKVASIKSKFEDELVKVLPLGYDLQTGSENPSSVYELTAVITHAGASSESGHYQAYVKDDKDLDGDRWWKFNDDKVSPVSKEKIEQFAGGGESDSALILIYKGVGL</sequence>
<dbReference type="EMBL" id="KV453911">
    <property type="protein sequence ID" value="ODV80396.1"/>
    <property type="molecule type" value="Genomic_DNA"/>
</dbReference>
<dbReference type="SUPFAM" id="SSF54236">
    <property type="entry name" value="Ubiquitin-like"/>
    <property type="match status" value="1"/>
</dbReference>
<dbReference type="PROSITE" id="PS50235">
    <property type="entry name" value="USP_3"/>
    <property type="match status" value="1"/>
</dbReference>
<evidence type="ECO:0000256" key="5">
    <source>
        <dbReference type="ARBA" id="ARBA00022807"/>
    </source>
</evidence>
<comment type="similarity">
    <text evidence="6">Belongs to the peptidase C19 family.</text>
</comment>
<dbReference type="PROSITE" id="PS00973">
    <property type="entry name" value="USP_2"/>
    <property type="match status" value="1"/>
</dbReference>
<evidence type="ECO:0000259" key="8">
    <source>
        <dbReference type="PROSITE" id="PS50235"/>
    </source>
</evidence>
<dbReference type="InterPro" id="IPR044635">
    <property type="entry name" value="UBP14-like"/>
</dbReference>
<dbReference type="OrthoDB" id="333239at2759"/>
<evidence type="ECO:0000259" key="7">
    <source>
        <dbReference type="PROSITE" id="PS50053"/>
    </source>
</evidence>
<dbReference type="InterPro" id="IPR029071">
    <property type="entry name" value="Ubiquitin-like_domsf"/>
</dbReference>
<evidence type="ECO:0000256" key="4">
    <source>
        <dbReference type="ARBA" id="ARBA00022801"/>
    </source>
</evidence>
<evidence type="ECO:0000256" key="2">
    <source>
        <dbReference type="ARBA" id="ARBA00022670"/>
    </source>
</evidence>
<dbReference type="PROSITE" id="PS00299">
    <property type="entry name" value="UBIQUITIN_1"/>
    <property type="match status" value="1"/>
</dbReference>
<gene>
    <name evidence="9" type="ORF">CANTADRAFT_21623</name>
</gene>
<dbReference type="GO" id="GO:0004843">
    <property type="term" value="F:cysteine-type deubiquitinase activity"/>
    <property type="evidence" value="ECO:0007669"/>
    <property type="project" value="UniProtKB-UniRule"/>
</dbReference>
<keyword evidence="4 6" id="KW-0378">Hydrolase</keyword>
<dbReference type="SMART" id="SM00213">
    <property type="entry name" value="UBQ"/>
    <property type="match status" value="1"/>
</dbReference>
<dbReference type="GO" id="GO:1901799">
    <property type="term" value="P:negative regulation of proteasomal protein catabolic process"/>
    <property type="evidence" value="ECO:0007669"/>
    <property type="project" value="EnsemblFungi"/>
</dbReference>
<dbReference type="InterPro" id="IPR019954">
    <property type="entry name" value="Ubiquitin_CS"/>
</dbReference>
<dbReference type="InterPro" id="IPR038765">
    <property type="entry name" value="Papain-like_cys_pep_sf"/>
</dbReference>